<keyword evidence="2 7" id="KW-0812">Transmembrane</keyword>
<reference evidence="9" key="1">
    <citation type="journal article" date="2023" name="Mol. Phylogenet. Evol.">
        <title>Genome-scale phylogeny and comparative genomics of the fungal order Sordariales.</title>
        <authorList>
            <person name="Hensen N."/>
            <person name="Bonometti L."/>
            <person name="Westerberg I."/>
            <person name="Brannstrom I.O."/>
            <person name="Guillou S."/>
            <person name="Cros-Aarteil S."/>
            <person name="Calhoun S."/>
            <person name="Haridas S."/>
            <person name="Kuo A."/>
            <person name="Mondo S."/>
            <person name="Pangilinan J."/>
            <person name="Riley R."/>
            <person name="LaButti K."/>
            <person name="Andreopoulos B."/>
            <person name="Lipzen A."/>
            <person name="Chen C."/>
            <person name="Yan M."/>
            <person name="Daum C."/>
            <person name="Ng V."/>
            <person name="Clum A."/>
            <person name="Steindorff A."/>
            <person name="Ohm R.A."/>
            <person name="Martin F."/>
            <person name="Silar P."/>
            <person name="Natvig D.O."/>
            <person name="Lalanne C."/>
            <person name="Gautier V."/>
            <person name="Ament-Velasquez S.L."/>
            <person name="Kruys A."/>
            <person name="Hutchinson M.I."/>
            <person name="Powell A.J."/>
            <person name="Barry K."/>
            <person name="Miller A.N."/>
            <person name="Grigoriev I.V."/>
            <person name="Debuchy R."/>
            <person name="Gladieux P."/>
            <person name="Hiltunen Thoren M."/>
            <person name="Johannesson H."/>
        </authorList>
    </citation>
    <scope>NUCLEOTIDE SEQUENCE</scope>
    <source>
        <strain evidence="9">PSN309</strain>
    </source>
</reference>
<dbReference type="InterPro" id="IPR049326">
    <property type="entry name" value="Rhodopsin_dom_fungi"/>
</dbReference>
<comment type="caution">
    <text evidence="9">The sequence shown here is derived from an EMBL/GenBank/DDBJ whole genome shotgun (WGS) entry which is preliminary data.</text>
</comment>
<evidence type="ECO:0000256" key="5">
    <source>
        <dbReference type="ARBA" id="ARBA00038359"/>
    </source>
</evidence>
<gene>
    <name evidence="9" type="ORF">QBC35DRAFT_286973</name>
</gene>
<evidence type="ECO:0000259" key="8">
    <source>
        <dbReference type="Pfam" id="PF20684"/>
    </source>
</evidence>
<accession>A0AAN7AGQ9</accession>
<feature type="region of interest" description="Disordered" evidence="6">
    <location>
        <begin position="384"/>
        <end position="408"/>
    </location>
</feature>
<proteinExistence type="inferred from homology"/>
<keyword evidence="10" id="KW-1185">Reference proteome</keyword>
<dbReference type="Pfam" id="PF20684">
    <property type="entry name" value="Fung_rhodopsin"/>
    <property type="match status" value="1"/>
</dbReference>
<feature type="transmembrane region" description="Helical" evidence="7">
    <location>
        <begin position="177"/>
        <end position="195"/>
    </location>
</feature>
<evidence type="ECO:0000256" key="2">
    <source>
        <dbReference type="ARBA" id="ARBA00022692"/>
    </source>
</evidence>
<evidence type="ECO:0000256" key="6">
    <source>
        <dbReference type="SAM" id="MobiDB-lite"/>
    </source>
</evidence>
<comment type="similarity">
    <text evidence="5">Belongs to the SAT4 family.</text>
</comment>
<feature type="transmembrane region" description="Helical" evidence="7">
    <location>
        <begin position="90"/>
        <end position="114"/>
    </location>
</feature>
<evidence type="ECO:0000313" key="9">
    <source>
        <dbReference type="EMBL" id="KAK4186024.1"/>
    </source>
</evidence>
<evidence type="ECO:0000256" key="7">
    <source>
        <dbReference type="SAM" id="Phobius"/>
    </source>
</evidence>
<dbReference type="InterPro" id="IPR052337">
    <property type="entry name" value="SAT4-like"/>
</dbReference>
<sequence length="408" mass="44699">MVQLDNFSTQQKQTYILVTVVIGVVLSTVSHAGRIYARFRIVGGLRLEDYLMTAGILLSYGTVVCLLYGLPNQGVPIPLLPPGGRRDFLLMIWVIQKLQPPTLFFIKASFIVFHCHIFQSRTFRRVSWAVGILTGVWAVANVLGTTFQCKPPSLFWDKTQTGECLKDPVHRMGIPNAILSSVGDIIIFVMPIPPLTKLKVPRRTKIGLLVVFGLGVFVLVASFFRWIALIGADRDIFNSSQVQVGVWTYLEISVAITCGNLPFMAPMIGCMGPTRRSTRGNTPNWSGNESYPRKGVVNTNPLASNTAAVPGSHGRRSTMLRASWVKPLPTIPLGQQGMAPGGQTNTVVIGGEKTAKVKDGFTRLYDSGSDVDIEMQAVTVTTTISQEEEERKGKGVSVVRDIEVGHKE</sequence>
<feature type="transmembrane region" description="Helical" evidence="7">
    <location>
        <begin position="247"/>
        <end position="269"/>
    </location>
</feature>
<feature type="transmembrane region" description="Helical" evidence="7">
    <location>
        <begin position="207"/>
        <end position="227"/>
    </location>
</feature>
<evidence type="ECO:0000256" key="1">
    <source>
        <dbReference type="ARBA" id="ARBA00004141"/>
    </source>
</evidence>
<feature type="domain" description="Rhodopsin" evidence="8">
    <location>
        <begin position="34"/>
        <end position="268"/>
    </location>
</feature>
<dbReference type="Proteomes" id="UP001302126">
    <property type="component" value="Unassembled WGS sequence"/>
</dbReference>
<evidence type="ECO:0000256" key="3">
    <source>
        <dbReference type="ARBA" id="ARBA00022989"/>
    </source>
</evidence>
<dbReference type="AlphaFoldDB" id="A0AAN7AGQ9"/>
<name>A0AAN7AGQ9_9PEZI</name>
<feature type="transmembrane region" description="Helical" evidence="7">
    <location>
        <begin position="126"/>
        <end position="147"/>
    </location>
</feature>
<keyword evidence="3 7" id="KW-1133">Transmembrane helix</keyword>
<feature type="transmembrane region" description="Helical" evidence="7">
    <location>
        <begin position="15"/>
        <end position="37"/>
    </location>
</feature>
<evidence type="ECO:0000256" key="4">
    <source>
        <dbReference type="ARBA" id="ARBA00023136"/>
    </source>
</evidence>
<protein>
    <recommendedName>
        <fullName evidence="8">Rhodopsin domain-containing protein</fullName>
    </recommendedName>
</protein>
<dbReference type="PANTHER" id="PTHR33048:SF146">
    <property type="entry name" value="INTEGRAL MEMBRANE PROTEIN"/>
    <property type="match status" value="1"/>
</dbReference>
<feature type="region of interest" description="Disordered" evidence="6">
    <location>
        <begin position="278"/>
        <end position="297"/>
    </location>
</feature>
<feature type="transmembrane region" description="Helical" evidence="7">
    <location>
        <begin position="49"/>
        <end position="70"/>
    </location>
</feature>
<evidence type="ECO:0000313" key="10">
    <source>
        <dbReference type="Proteomes" id="UP001302126"/>
    </source>
</evidence>
<dbReference type="PANTHER" id="PTHR33048">
    <property type="entry name" value="PTH11-LIKE INTEGRAL MEMBRANE PROTEIN (AFU_ORTHOLOGUE AFUA_5G11245)"/>
    <property type="match status" value="1"/>
</dbReference>
<organism evidence="9 10">
    <name type="scientific">Podospora australis</name>
    <dbReference type="NCBI Taxonomy" id="1536484"/>
    <lineage>
        <taxon>Eukaryota</taxon>
        <taxon>Fungi</taxon>
        <taxon>Dikarya</taxon>
        <taxon>Ascomycota</taxon>
        <taxon>Pezizomycotina</taxon>
        <taxon>Sordariomycetes</taxon>
        <taxon>Sordariomycetidae</taxon>
        <taxon>Sordariales</taxon>
        <taxon>Podosporaceae</taxon>
        <taxon>Podospora</taxon>
    </lineage>
</organism>
<dbReference type="GO" id="GO:0016020">
    <property type="term" value="C:membrane"/>
    <property type="evidence" value="ECO:0007669"/>
    <property type="project" value="UniProtKB-SubCell"/>
</dbReference>
<dbReference type="EMBL" id="MU864434">
    <property type="protein sequence ID" value="KAK4186024.1"/>
    <property type="molecule type" value="Genomic_DNA"/>
</dbReference>
<keyword evidence="4 7" id="KW-0472">Membrane</keyword>
<comment type="subcellular location">
    <subcellularLocation>
        <location evidence="1">Membrane</location>
        <topology evidence="1">Multi-pass membrane protein</topology>
    </subcellularLocation>
</comment>
<reference evidence="9" key="2">
    <citation type="submission" date="2023-05" db="EMBL/GenBank/DDBJ databases">
        <authorList>
            <consortium name="Lawrence Berkeley National Laboratory"/>
            <person name="Steindorff A."/>
            <person name="Hensen N."/>
            <person name="Bonometti L."/>
            <person name="Westerberg I."/>
            <person name="Brannstrom I.O."/>
            <person name="Guillou S."/>
            <person name="Cros-Aarteil S."/>
            <person name="Calhoun S."/>
            <person name="Haridas S."/>
            <person name="Kuo A."/>
            <person name="Mondo S."/>
            <person name="Pangilinan J."/>
            <person name="Riley R."/>
            <person name="Labutti K."/>
            <person name="Andreopoulos B."/>
            <person name="Lipzen A."/>
            <person name="Chen C."/>
            <person name="Yanf M."/>
            <person name="Daum C."/>
            <person name="Ng V."/>
            <person name="Clum A."/>
            <person name="Ohm R."/>
            <person name="Martin F."/>
            <person name="Silar P."/>
            <person name="Natvig D."/>
            <person name="Lalanne C."/>
            <person name="Gautier V."/>
            <person name="Ament-Velasquez S.L."/>
            <person name="Kruys A."/>
            <person name="Hutchinson M.I."/>
            <person name="Powell A.J."/>
            <person name="Barry K."/>
            <person name="Miller A.N."/>
            <person name="Grigoriev I.V."/>
            <person name="Debuchy R."/>
            <person name="Gladieux P."/>
            <person name="Thoren M.H."/>
            <person name="Johannesson H."/>
        </authorList>
    </citation>
    <scope>NUCLEOTIDE SEQUENCE</scope>
    <source>
        <strain evidence="9">PSN309</strain>
    </source>
</reference>
<feature type="compositionally biased region" description="Polar residues" evidence="6">
    <location>
        <begin position="279"/>
        <end position="289"/>
    </location>
</feature>